<dbReference type="Gene3D" id="3.30.450.80">
    <property type="entry name" value="Transcription factor LuxR-like, autoinducer-binding domain"/>
    <property type="match status" value="1"/>
</dbReference>
<dbReference type="InterPro" id="IPR016032">
    <property type="entry name" value="Sig_transdc_resp-reg_C-effctor"/>
</dbReference>
<dbReference type="SUPFAM" id="SSF75516">
    <property type="entry name" value="Pheromone-binding domain of LuxR-like quorum-sensing transcription factors"/>
    <property type="match status" value="1"/>
</dbReference>
<organism evidence="5 6">
    <name type="scientific">Legionella maceachernii</name>
    <dbReference type="NCBI Taxonomy" id="466"/>
    <lineage>
        <taxon>Bacteria</taxon>
        <taxon>Pseudomonadati</taxon>
        <taxon>Pseudomonadota</taxon>
        <taxon>Gammaproteobacteria</taxon>
        <taxon>Legionellales</taxon>
        <taxon>Legionellaceae</taxon>
        <taxon>Legionella</taxon>
    </lineage>
</organism>
<evidence type="ECO:0000256" key="2">
    <source>
        <dbReference type="ARBA" id="ARBA00023125"/>
    </source>
</evidence>
<reference evidence="5 6" key="1">
    <citation type="submission" date="2015-11" db="EMBL/GenBank/DDBJ databases">
        <title>Genomic analysis of 38 Legionella species identifies large and diverse effector repertoires.</title>
        <authorList>
            <person name="Burstein D."/>
            <person name="Amaro F."/>
            <person name="Zusman T."/>
            <person name="Lifshitz Z."/>
            <person name="Cohen O."/>
            <person name="Gilbert J.A."/>
            <person name="Pupko T."/>
            <person name="Shuman H.A."/>
            <person name="Segal G."/>
        </authorList>
    </citation>
    <scope>NUCLEOTIDE SEQUENCE [LARGE SCALE GENOMIC DNA]</scope>
    <source>
        <strain evidence="5 6">PX-1-G2-E2</strain>
    </source>
</reference>
<dbReference type="InterPro" id="IPR000792">
    <property type="entry name" value="Tscrpt_reg_LuxR_C"/>
</dbReference>
<dbReference type="SUPFAM" id="SSF46894">
    <property type="entry name" value="C-terminal effector domain of the bipartite response regulators"/>
    <property type="match status" value="1"/>
</dbReference>
<dbReference type="SMART" id="SM00421">
    <property type="entry name" value="HTH_LUXR"/>
    <property type="match status" value="1"/>
</dbReference>
<comment type="caution">
    <text evidence="5">The sequence shown here is derived from an EMBL/GenBank/DDBJ whole genome shotgun (WGS) entry which is preliminary data.</text>
</comment>
<accession>A0A0W0WGX9</accession>
<dbReference type="PROSITE" id="PS00622">
    <property type="entry name" value="HTH_LUXR_1"/>
    <property type="match status" value="1"/>
</dbReference>
<dbReference type="EMBL" id="LNYL01000005">
    <property type="protein sequence ID" value="KTD31507.1"/>
    <property type="molecule type" value="Genomic_DNA"/>
</dbReference>
<feature type="domain" description="HTH luxR-type" evidence="4">
    <location>
        <begin position="171"/>
        <end position="236"/>
    </location>
</feature>
<dbReference type="Pfam" id="PF03472">
    <property type="entry name" value="Autoind_bind"/>
    <property type="match status" value="1"/>
</dbReference>
<dbReference type="Gene3D" id="1.10.10.10">
    <property type="entry name" value="Winged helix-like DNA-binding domain superfamily/Winged helix DNA-binding domain"/>
    <property type="match status" value="1"/>
</dbReference>
<dbReference type="InterPro" id="IPR036388">
    <property type="entry name" value="WH-like_DNA-bd_sf"/>
</dbReference>
<evidence type="ECO:0000259" key="4">
    <source>
        <dbReference type="PROSITE" id="PS50043"/>
    </source>
</evidence>
<dbReference type="InterPro" id="IPR005143">
    <property type="entry name" value="TF_LuxR_autoind-bd_dom"/>
</dbReference>
<evidence type="ECO:0000256" key="1">
    <source>
        <dbReference type="ARBA" id="ARBA00023015"/>
    </source>
</evidence>
<dbReference type="OrthoDB" id="9774661at2"/>
<dbReference type="PANTHER" id="PTHR44688:SF16">
    <property type="entry name" value="DNA-BINDING TRANSCRIPTIONAL ACTIVATOR DEVR_DOSR"/>
    <property type="match status" value="1"/>
</dbReference>
<dbReference type="CDD" id="cd06170">
    <property type="entry name" value="LuxR_C_like"/>
    <property type="match status" value="1"/>
</dbReference>
<evidence type="ECO:0000313" key="5">
    <source>
        <dbReference type="EMBL" id="KTD31507.1"/>
    </source>
</evidence>
<dbReference type="Pfam" id="PF00196">
    <property type="entry name" value="GerE"/>
    <property type="match status" value="1"/>
</dbReference>
<keyword evidence="6" id="KW-1185">Reference proteome</keyword>
<keyword evidence="2" id="KW-0238">DNA-binding</keyword>
<evidence type="ECO:0000256" key="3">
    <source>
        <dbReference type="ARBA" id="ARBA00023163"/>
    </source>
</evidence>
<dbReference type="GO" id="GO:0006355">
    <property type="term" value="P:regulation of DNA-templated transcription"/>
    <property type="evidence" value="ECO:0007669"/>
    <property type="project" value="InterPro"/>
</dbReference>
<dbReference type="AlphaFoldDB" id="A0A0W0WGX9"/>
<dbReference type="RefSeq" id="WP_058451085.1">
    <property type="nucleotide sequence ID" value="NZ_CAAAIB010000003.1"/>
</dbReference>
<keyword evidence="1" id="KW-0805">Transcription regulation</keyword>
<protein>
    <submittedName>
        <fullName evidence="5">LuxR family transcriptional regulator</fullName>
    </submittedName>
</protein>
<name>A0A0W0WGX9_9GAMM</name>
<dbReference type="STRING" id="466.Lmac_0255"/>
<dbReference type="PATRIC" id="fig|466.6.peg.273"/>
<keyword evidence="3" id="KW-0804">Transcription</keyword>
<dbReference type="PANTHER" id="PTHR44688">
    <property type="entry name" value="DNA-BINDING TRANSCRIPTIONAL ACTIVATOR DEVR_DOSR"/>
    <property type="match status" value="1"/>
</dbReference>
<dbReference type="PROSITE" id="PS50043">
    <property type="entry name" value="HTH_LUXR_2"/>
    <property type="match status" value="1"/>
</dbReference>
<proteinExistence type="predicted"/>
<dbReference type="PRINTS" id="PR00038">
    <property type="entry name" value="HTHLUXR"/>
</dbReference>
<dbReference type="Proteomes" id="UP000054908">
    <property type="component" value="Unassembled WGS sequence"/>
</dbReference>
<gene>
    <name evidence="5" type="ORF">Lmac_0255</name>
</gene>
<dbReference type="GO" id="GO:0003677">
    <property type="term" value="F:DNA binding"/>
    <property type="evidence" value="ECO:0007669"/>
    <property type="project" value="UniProtKB-KW"/>
</dbReference>
<sequence>MLEICQRMSLATSLEGLNLMLVNYFAKQGIGSFAITYYSQHTKTGSKLIYDWASANLRPWHHHYLGEHYADIDRTLECSEQSLLPVFWDVQEQLKRAKNKREARIRLESIEFGIDKGLNISSHGFESDFLILVLHQRQNETGLQGWELKQYQWMAITQCYFHYLRKFLLNGAMNSVKLTRREQQCLILTAKGVRVDSIAITLGISQRTVNFHLQNANKKLGVTNKYLAIMRWKGSDGGR</sequence>
<evidence type="ECO:0000313" key="6">
    <source>
        <dbReference type="Proteomes" id="UP000054908"/>
    </source>
</evidence>
<dbReference type="InterPro" id="IPR036693">
    <property type="entry name" value="TF_LuxR_autoind-bd_dom_sf"/>
</dbReference>